<accession>A0A2H0VDZ5</accession>
<organism evidence="1 2">
    <name type="scientific">Candidatus Doudnabacteria bacterium CG10_big_fil_rev_8_21_14_0_10_41_10</name>
    <dbReference type="NCBI Taxonomy" id="1974551"/>
    <lineage>
        <taxon>Bacteria</taxon>
        <taxon>Candidatus Doudnaibacteriota</taxon>
    </lineage>
</organism>
<name>A0A2H0VDZ5_9BACT</name>
<protein>
    <submittedName>
        <fullName evidence="1">Uncharacterized protein</fullName>
    </submittedName>
</protein>
<sequence>MPLIRVGQDVVLDSEYKTIPPNSRGKIVQIGTCSLLVHFSSVDAGRVAEFNLSNAAGLLTAEFTVSP</sequence>
<proteinExistence type="predicted"/>
<evidence type="ECO:0000313" key="1">
    <source>
        <dbReference type="EMBL" id="PIR97315.1"/>
    </source>
</evidence>
<gene>
    <name evidence="1" type="ORF">COT91_02170</name>
</gene>
<dbReference type="EMBL" id="PFAJ01000029">
    <property type="protein sequence ID" value="PIR97315.1"/>
    <property type="molecule type" value="Genomic_DNA"/>
</dbReference>
<dbReference type="AlphaFoldDB" id="A0A2H0VDZ5"/>
<reference evidence="2" key="1">
    <citation type="submission" date="2017-09" db="EMBL/GenBank/DDBJ databases">
        <title>Depth-based differentiation of microbial function through sediment-hosted aquifers and enrichment of novel symbionts in the deep terrestrial subsurface.</title>
        <authorList>
            <person name="Probst A.J."/>
            <person name="Ladd B."/>
            <person name="Jarett J.K."/>
            <person name="Geller-Mcgrath D.E."/>
            <person name="Sieber C.M.K."/>
            <person name="Emerson J.B."/>
            <person name="Anantharaman K."/>
            <person name="Thomas B.C."/>
            <person name="Malmstrom R."/>
            <person name="Stieglmeier M."/>
            <person name="Klingl A."/>
            <person name="Woyke T."/>
            <person name="Ryan C.M."/>
            <person name="Banfield J.F."/>
        </authorList>
    </citation>
    <scope>NUCLEOTIDE SEQUENCE [LARGE SCALE GENOMIC DNA]</scope>
</reference>
<dbReference type="Proteomes" id="UP000230557">
    <property type="component" value="Unassembled WGS sequence"/>
</dbReference>
<comment type="caution">
    <text evidence="1">The sequence shown here is derived from an EMBL/GenBank/DDBJ whole genome shotgun (WGS) entry which is preliminary data.</text>
</comment>
<evidence type="ECO:0000313" key="2">
    <source>
        <dbReference type="Proteomes" id="UP000230557"/>
    </source>
</evidence>